<feature type="chain" id="PRO_5016303665" evidence="1">
    <location>
        <begin position="27"/>
        <end position="119"/>
    </location>
</feature>
<keyword evidence="3" id="KW-1185">Reference proteome</keyword>
<gene>
    <name evidence="2" type="ORF">BCV70DRAFT_53745</name>
</gene>
<accession>A0A317XVU0</accession>
<evidence type="ECO:0000256" key="1">
    <source>
        <dbReference type="SAM" id="SignalP"/>
    </source>
</evidence>
<dbReference type="Proteomes" id="UP000246740">
    <property type="component" value="Unassembled WGS sequence"/>
</dbReference>
<name>A0A317XVU0_9BASI</name>
<proteinExistence type="predicted"/>
<feature type="signal peptide" evidence="1">
    <location>
        <begin position="1"/>
        <end position="26"/>
    </location>
</feature>
<keyword evidence="1" id="KW-0732">Signal</keyword>
<sequence>MLLRMKHSVSALVLMILVASIGVATAAPTTTSDSSIVTLKLLDGSKMHCALANAPTKDRADMASQKLVASGGISCKTKTETDTNKSLHCEQSQLFKTQDAIRLLNDACGAQSGAMTTST</sequence>
<dbReference type="EMBL" id="KZ819189">
    <property type="protein sequence ID" value="PWZ01943.1"/>
    <property type="molecule type" value="Genomic_DNA"/>
</dbReference>
<evidence type="ECO:0000313" key="2">
    <source>
        <dbReference type="EMBL" id="PWZ01943.1"/>
    </source>
</evidence>
<dbReference type="OrthoDB" id="2555310at2759"/>
<reference evidence="2 3" key="1">
    <citation type="journal article" date="2018" name="Mol. Biol. Evol.">
        <title>Broad Genomic Sampling Reveals a Smut Pathogenic Ancestry of the Fungal Clade Ustilaginomycotina.</title>
        <authorList>
            <person name="Kijpornyongpan T."/>
            <person name="Mondo S.J."/>
            <person name="Barry K."/>
            <person name="Sandor L."/>
            <person name="Lee J."/>
            <person name="Lipzen A."/>
            <person name="Pangilinan J."/>
            <person name="LaButti K."/>
            <person name="Hainaut M."/>
            <person name="Henrissat B."/>
            <person name="Grigoriev I.V."/>
            <person name="Spatafora J.W."/>
            <person name="Aime M.C."/>
        </authorList>
    </citation>
    <scope>NUCLEOTIDE SEQUENCE [LARGE SCALE GENOMIC DNA]</scope>
    <source>
        <strain evidence="2 3">MCA 3645</strain>
    </source>
</reference>
<evidence type="ECO:0000313" key="3">
    <source>
        <dbReference type="Proteomes" id="UP000246740"/>
    </source>
</evidence>
<organism evidence="2 3">
    <name type="scientific">Testicularia cyperi</name>
    <dbReference type="NCBI Taxonomy" id="1882483"/>
    <lineage>
        <taxon>Eukaryota</taxon>
        <taxon>Fungi</taxon>
        <taxon>Dikarya</taxon>
        <taxon>Basidiomycota</taxon>
        <taxon>Ustilaginomycotina</taxon>
        <taxon>Ustilaginomycetes</taxon>
        <taxon>Ustilaginales</taxon>
        <taxon>Anthracoideaceae</taxon>
        <taxon>Testicularia</taxon>
    </lineage>
</organism>
<dbReference type="InParanoid" id="A0A317XVU0"/>
<dbReference type="AlphaFoldDB" id="A0A317XVU0"/>
<protein>
    <submittedName>
        <fullName evidence="2">Uncharacterized protein</fullName>
    </submittedName>
</protein>